<evidence type="ECO:0000256" key="1">
    <source>
        <dbReference type="SAM" id="Coils"/>
    </source>
</evidence>
<proteinExistence type="predicted"/>
<gene>
    <name evidence="3" type="ORF">SO694_00042292</name>
</gene>
<evidence type="ECO:0000256" key="2">
    <source>
        <dbReference type="SAM" id="MobiDB-lite"/>
    </source>
</evidence>
<protein>
    <submittedName>
        <fullName evidence="3">Uncharacterized protein</fullName>
    </submittedName>
</protein>
<feature type="compositionally biased region" description="Low complexity" evidence="2">
    <location>
        <begin position="1"/>
        <end position="13"/>
    </location>
</feature>
<evidence type="ECO:0000313" key="4">
    <source>
        <dbReference type="Proteomes" id="UP001363151"/>
    </source>
</evidence>
<dbReference type="EMBL" id="JBBJCI010000085">
    <property type="protein sequence ID" value="KAK7248905.1"/>
    <property type="molecule type" value="Genomic_DNA"/>
</dbReference>
<evidence type="ECO:0000313" key="3">
    <source>
        <dbReference type="EMBL" id="KAK7248905.1"/>
    </source>
</evidence>
<sequence length="71" mass="8248">MSARARSAREVSSNVDPPEAHQWVGVPSCVRSGMKALFKQCEEQRRLLEDGRLKREQLERNAARLEQRWGR</sequence>
<reference evidence="3 4" key="1">
    <citation type="submission" date="2024-03" db="EMBL/GenBank/DDBJ databases">
        <title>Aureococcus anophagefferens CCMP1851 and Kratosvirus quantuckense: Draft genome of a second virus-susceptible host strain in the model system.</title>
        <authorList>
            <person name="Chase E."/>
            <person name="Truchon A.R."/>
            <person name="Schepens W."/>
            <person name="Wilhelm S.W."/>
        </authorList>
    </citation>
    <scope>NUCLEOTIDE SEQUENCE [LARGE SCALE GENOMIC DNA]</scope>
    <source>
        <strain evidence="3 4">CCMP1851</strain>
    </source>
</reference>
<keyword evidence="4" id="KW-1185">Reference proteome</keyword>
<comment type="caution">
    <text evidence="3">The sequence shown here is derived from an EMBL/GenBank/DDBJ whole genome shotgun (WGS) entry which is preliminary data.</text>
</comment>
<dbReference type="Proteomes" id="UP001363151">
    <property type="component" value="Unassembled WGS sequence"/>
</dbReference>
<organism evidence="3 4">
    <name type="scientific">Aureococcus anophagefferens</name>
    <name type="common">Harmful bloom alga</name>
    <dbReference type="NCBI Taxonomy" id="44056"/>
    <lineage>
        <taxon>Eukaryota</taxon>
        <taxon>Sar</taxon>
        <taxon>Stramenopiles</taxon>
        <taxon>Ochrophyta</taxon>
        <taxon>Pelagophyceae</taxon>
        <taxon>Pelagomonadales</taxon>
        <taxon>Pelagomonadaceae</taxon>
        <taxon>Aureococcus</taxon>
    </lineage>
</organism>
<name>A0ABR1G6V9_AURAN</name>
<keyword evidence="1" id="KW-0175">Coiled coil</keyword>
<feature type="coiled-coil region" evidence="1">
    <location>
        <begin position="41"/>
        <end position="68"/>
    </location>
</feature>
<accession>A0ABR1G6V9</accession>
<feature type="region of interest" description="Disordered" evidence="2">
    <location>
        <begin position="1"/>
        <end position="23"/>
    </location>
</feature>